<dbReference type="SUPFAM" id="SSF52980">
    <property type="entry name" value="Restriction endonuclease-like"/>
    <property type="match status" value="1"/>
</dbReference>
<dbReference type="Pfam" id="PF08814">
    <property type="entry name" value="XisH"/>
    <property type="match status" value="1"/>
</dbReference>
<dbReference type="CDD" id="cd22366">
    <property type="entry name" value="XisH-like"/>
    <property type="match status" value="1"/>
</dbReference>
<protein>
    <submittedName>
        <fullName evidence="1">XisH protein</fullName>
    </submittedName>
</protein>
<accession>A0A1Z4NB17</accession>
<reference evidence="1 2" key="1">
    <citation type="submission" date="2017-06" db="EMBL/GenBank/DDBJ databases">
        <title>Genome sequencing of cyanobaciteial culture collection at National Institute for Environmental Studies (NIES).</title>
        <authorList>
            <person name="Hirose Y."/>
            <person name="Shimura Y."/>
            <person name="Fujisawa T."/>
            <person name="Nakamura Y."/>
            <person name="Kawachi M."/>
        </authorList>
    </citation>
    <scope>NUCLEOTIDE SEQUENCE [LARGE SCALE GENOMIC DNA]</scope>
    <source>
        <strain evidence="1 2">NIES-37</strain>
    </source>
</reference>
<evidence type="ECO:0000313" key="2">
    <source>
        <dbReference type="Proteomes" id="UP000218785"/>
    </source>
</evidence>
<dbReference type="Gene3D" id="3.40.1350.10">
    <property type="match status" value="1"/>
</dbReference>
<dbReference type="Proteomes" id="UP000218785">
    <property type="component" value="Chromosome"/>
</dbReference>
<evidence type="ECO:0000313" key="1">
    <source>
        <dbReference type="EMBL" id="BAZ02875.1"/>
    </source>
</evidence>
<dbReference type="InterPro" id="IPR011335">
    <property type="entry name" value="Restrct_endonuc-II-like"/>
</dbReference>
<organism evidence="1 2">
    <name type="scientific">Tolypothrix tenuis PCC 7101</name>
    <dbReference type="NCBI Taxonomy" id="231146"/>
    <lineage>
        <taxon>Bacteria</taxon>
        <taxon>Bacillati</taxon>
        <taxon>Cyanobacteriota</taxon>
        <taxon>Cyanophyceae</taxon>
        <taxon>Nostocales</taxon>
        <taxon>Tolypothrichaceae</taxon>
        <taxon>Tolypothrix</taxon>
    </lineage>
</organism>
<gene>
    <name evidence="1" type="ORF">NIES37_68880</name>
</gene>
<sequence length="138" mass="15809">MPARDVFHDAVKHGLITDGWEITHDPLPVSFELGDMYIDLGAEKLLAAQRGEVKIAVEIKSFVRTSAISEFHTALGQFINYRLALSEIEPERILYLAVPIDAYSSFFTIRLVQNIIRIHQLKLIVYNPETEEIVEWIE</sequence>
<dbReference type="GO" id="GO:0003676">
    <property type="term" value="F:nucleic acid binding"/>
    <property type="evidence" value="ECO:0007669"/>
    <property type="project" value="InterPro"/>
</dbReference>
<name>A0A1Z4NB17_9CYAN</name>
<proteinExistence type="predicted"/>
<dbReference type="RefSeq" id="WP_096583379.1">
    <property type="nucleotide sequence ID" value="NZ_CAWNJS010000001.1"/>
</dbReference>
<dbReference type="InterPro" id="IPR014919">
    <property type="entry name" value="XisH"/>
</dbReference>
<dbReference type="AlphaFoldDB" id="A0A1Z4NB17"/>
<keyword evidence="2" id="KW-1185">Reference proteome</keyword>
<dbReference type="KEGG" id="ttq:NIES37_68880"/>
<dbReference type="InterPro" id="IPR011856">
    <property type="entry name" value="tRNA_endonuc-like_dom_sf"/>
</dbReference>
<dbReference type="EMBL" id="AP018248">
    <property type="protein sequence ID" value="BAZ02875.1"/>
    <property type="molecule type" value="Genomic_DNA"/>
</dbReference>